<protein>
    <submittedName>
        <fullName evidence="3">Membrane-flanked domain protein</fullName>
    </submittedName>
</protein>
<organism evidence="3 4">
    <name type="scientific">Stackebrandtia nassauensis (strain DSM 44728 / CIP 108903 / NRRL B-16338 / NBRC 102104 / LLR-40K-21)</name>
    <dbReference type="NCBI Taxonomy" id="446470"/>
    <lineage>
        <taxon>Bacteria</taxon>
        <taxon>Bacillati</taxon>
        <taxon>Actinomycetota</taxon>
        <taxon>Actinomycetes</taxon>
        <taxon>Glycomycetales</taxon>
        <taxon>Glycomycetaceae</taxon>
        <taxon>Stackebrandtia</taxon>
    </lineage>
</organism>
<feature type="transmembrane region" description="Helical" evidence="1">
    <location>
        <begin position="55"/>
        <end position="73"/>
    </location>
</feature>
<evidence type="ECO:0000313" key="4">
    <source>
        <dbReference type="Proteomes" id="UP000000844"/>
    </source>
</evidence>
<evidence type="ECO:0000259" key="2">
    <source>
        <dbReference type="Pfam" id="PF03703"/>
    </source>
</evidence>
<feature type="domain" description="YdbS-like PH" evidence="2">
    <location>
        <begin position="79"/>
        <end position="156"/>
    </location>
</feature>
<keyword evidence="1" id="KW-0472">Membrane</keyword>
<evidence type="ECO:0000256" key="1">
    <source>
        <dbReference type="SAM" id="Phobius"/>
    </source>
</evidence>
<dbReference type="PANTHER" id="PTHR34473:SF3">
    <property type="entry name" value="TRANSMEMBRANE PROTEIN-RELATED"/>
    <property type="match status" value="1"/>
</dbReference>
<evidence type="ECO:0000313" key="3">
    <source>
        <dbReference type="EMBL" id="ADD44706.1"/>
    </source>
</evidence>
<dbReference type="KEGG" id="sna:Snas_5070"/>
<dbReference type="STRING" id="446470.Snas_5070"/>
<feature type="transmembrane region" description="Helical" evidence="1">
    <location>
        <begin position="23"/>
        <end position="49"/>
    </location>
</feature>
<dbReference type="RefSeq" id="WP_013020277.1">
    <property type="nucleotide sequence ID" value="NC_013947.1"/>
</dbReference>
<dbReference type="HOGENOM" id="CLU_104197_4_0_11"/>
<dbReference type="EMBL" id="CP001778">
    <property type="protein sequence ID" value="ADD44706.1"/>
    <property type="molecule type" value="Genomic_DNA"/>
</dbReference>
<dbReference type="Pfam" id="PF03703">
    <property type="entry name" value="bPH_2"/>
    <property type="match status" value="1"/>
</dbReference>
<proteinExistence type="predicted"/>
<dbReference type="OrthoDB" id="3730669at2"/>
<dbReference type="PANTHER" id="PTHR34473">
    <property type="entry name" value="UPF0699 TRANSMEMBRANE PROTEIN YDBS"/>
    <property type="match status" value="1"/>
</dbReference>
<keyword evidence="1" id="KW-1133">Transmembrane helix</keyword>
<sequence length="169" mass="18857">MNVVAPGEKPRLRPPRNRIDRRAVLWWTLRALIGSVVFVGGGLVAFALFPDARPWVWPPLVLFAVIGLVLTLITPRWRYRVHRWEVTDEAVYTATGWFTKEWRVAPMSRIQTVDTERGPLQQWLGLAKVTVTTASSAGNIEIEGLDAEVAERVSRQLADAAGLTEGDAT</sequence>
<name>D3QAR0_STANL</name>
<dbReference type="InterPro" id="IPR005182">
    <property type="entry name" value="YdbS-like_PH"/>
</dbReference>
<dbReference type="AlphaFoldDB" id="D3QAR0"/>
<accession>D3QAR0</accession>
<keyword evidence="4" id="KW-1185">Reference proteome</keyword>
<keyword evidence="1" id="KW-0812">Transmembrane</keyword>
<gene>
    <name evidence="3" type="ordered locus">Snas_5070</name>
</gene>
<dbReference type="Proteomes" id="UP000000844">
    <property type="component" value="Chromosome"/>
</dbReference>
<dbReference type="eggNOG" id="COG3402">
    <property type="taxonomic scope" value="Bacteria"/>
</dbReference>
<reference evidence="3 4" key="1">
    <citation type="journal article" date="2009" name="Stand. Genomic Sci.">
        <title>Complete genome sequence of Stackebrandtia nassauensis type strain (LLR-40K-21).</title>
        <authorList>
            <person name="Munk C."/>
            <person name="Lapidus A."/>
            <person name="Copeland A."/>
            <person name="Jando M."/>
            <person name="Mayilraj S."/>
            <person name="Glavina Del Rio T."/>
            <person name="Nolan M."/>
            <person name="Chen F."/>
            <person name="Lucas S."/>
            <person name="Tice H."/>
            <person name="Cheng J.F."/>
            <person name="Han C."/>
            <person name="Detter J.C."/>
            <person name="Bruce D."/>
            <person name="Goodwin L."/>
            <person name="Chain P."/>
            <person name="Pitluck S."/>
            <person name="Goker M."/>
            <person name="Ovchinikova G."/>
            <person name="Pati A."/>
            <person name="Ivanova N."/>
            <person name="Mavromatis K."/>
            <person name="Chen A."/>
            <person name="Palaniappan K."/>
            <person name="Land M."/>
            <person name="Hauser L."/>
            <person name="Chang Y.J."/>
            <person name="Jeffries C.D."/>
            <person name="Bristow J."/>
            <person name="Eisen J.A."/>
            <person name="Markowitz V."/>
            <person name="Hugenholtz P."/>
            <person name="Kyrpides N.C."/>
            <person name="Klenk H.P."/>
        </authorList>
    </citation>
    <scope>NUCLEOTIDE SEQUENCE [LARGE SCALE GENOMIC DNA]</scope>
    <source>
        <strain evidence="4">DSM 44728 / CIP 108903 / NRRL B-16338 / NBRC 102104 / LLR-40K-21</strain>
    </source>
</reference>